<dbReference type="Gene3D" id="1.10.10.60">
    <property type="entry name" value="Homeodomain-like"/>
    <property type="match status" value="1"/>
</dbReference>
<dbReference type="RefSeq" id="WP_340934176.1">
    <property type="nucleotide sequence ID" value="NZ_CP150496.1"/>
</dbReference>
<dbReference type="Proteomes" id="UP001491088">
    <property type="component" value="Chromosome"/>
</dbReference>
<evidence type="ECO:0000313" key="2">
    <source>
        <dbReference type="EMBL" id="WYW56333.1"/>
    </source>
</evidence>
<name>A0ABZ2TTF8_9FLAO</name>
<accession>A0ABZ2TTF8</accession>
<dbReference type="Pfam" id="PF12833">
    <property type="entry name" value="HTH_18"/>
    <property type="match status" value="1"/>
</dbReference>
<evidence type="ECO:0000259" key="1">
    <source>
        <dbReference type="PROSITE" id="PS01124"/>
    </source>
</evidence>
<protein>
    <submittedName>
        <fullName evidence="2">Helix-turn-helix domain-containing protein</fullName>
    </submittedName>
</protein>
<sequence>MKLTYFDVTKTSHLIQEFFLIDYQKKDVPLEAIIPPLNFSGLAYFYSKGQRISLAKEVTDLHKLSVYGQFSKSYKFNLYKEGIVCGMNFKATSLHKLTNIDASSITNKYKCFHKINQVITSELENIFLKGKDEYHQVFDKLEDYILTLPLTENKNTLIIDDLVKKIHLKEGMISVNEILEDLPFGQKTLETNFKKTVGLTPSKYIRIHRFKKLMKEYEGKKIDLKDLIYMYDYYDESHFAKDFKSFTSKSLKDYFKDEFLLIKEIFRNTKYDYLH</sequence>
<reference evidence="2 3" key="1">
    <citation type="submission" date="2024-03" db="EMBL/GenBank/DDBJ databases">
        <authorList>
            <person name="Cao K."/>
        </authorList>
    </citation>
    <scope>NUCLEOTIDE SEQUENCE [LARGE SCALE GENOMIC DNA]</scope>
    <source>
        <strain evidence="2 3">MCCC 1K00696</strain>
    </source>
</reference>
<gene>
    <name evidence="2" type="ORF">WG950_03515</name>
</gene>
<proteinExistence type="predicted"/>
<dbReference type="PROSITE" id="PS01124">
    <property type="entry name" value="HTH_ARAC_FAMILY_2"/>
    <property type="match status" value="1"/>
</dbReference>
<organism evidence="2 3">
    <name type="scientific">Polaribacter marinaquae</name>
    <dbReference type="NCBI Taxonomy" id="1642819"/>
    <lineage>
        <taxon>Bacteria</taxon>
        <taxon>Pseudomonadati</taxon>
        <taxon>Bacteroidota</taxon>
        <taxon>Flavobacteriia</taxon>
        <taxon>Flavobacteriales</taxon>
        <taxon>Flavobacteriaceae</taxon>
    </lineage>
</organism>
<dbReference type="SMART" id="SM00342">
    <property type="entry name" value="HTH_ARAC"/>
    <property type="match status" value="1"/>
</dbReference>
<evidence type="ECO:0000313" key="3">
    <source>
        <dbReference type="Proteomes" id="UP001491088"/>
    </source>
</evidence>
<dbReference type="EMBL" id="CP150496">
    <property type="protein sequence ID" value="WYW56333.1"/>
    <property type="molecule type" value="Genomic_DNA"/>
</dbReference>
<feature type="domain" description="HTH araC/xylS-type" evidence="1">
    <location>
        <begin position="152"/>
        <end position="257"/>
    </location>
</feature>
<keyword evidence="3" id="KW-1185">Reference proteome</keyword>
<dbReference type="InterPro" id="IPR018060">
    <property type="entry name" value="HTH_AraC"/>
</dbReference>